<organism evidence="3 4">
    <name type="scientific">Methylobacterium aerolatum</name>
    <dbReference type="NCBI Taxonomy" id="418708"/>
    <lineage>
        <taxon>Bacteria</taxon>
        <taxon>Pseudomonadati</taxon>
        <taxon>Pseudomonadota</taxon>
        <taxon>Alphaproteobacteria</taxon>
        <taxon>Hyphomicrobiales</taxon>
        <taxon>Methylobacteriaceae</taxon>
        <taxon>Methylobacterium</taxon>
    </lineage>
</organism>
<dbReference type="RefSeq" id="WP_238206931.1">
    <property type="nucleotide sequence ID" value="NZ_BPQE01000031.1"/>
</dbReference>
<evidence type="ECO:0000256" key="1">
    <source>
        <dbReference type="SAM" id="Coils"/>
    </source>
</evidence>
<dbReference type="EMBL" id="JAUSVP010000004">
    <property type="protein sequence ID" value="MDQ0447237.1"/>
    <property type="molecule type" value="Genomic_DNA"/>
</dbReference>
<evidence type="ECO:0000313" key="4">
    <source>
        <dbReference type="Proteomes" id="UP001231124"/>
    </source>
</evidence>
<feature type="compositionally biased region" description="Basic and acidic residues" evidence="2">
    <location>
        <begin position="1"/>
        <end position="16"/>
    </location>
</feature>
<dbReference type="Proteomes" id="UP001231124">
    <property type="component" value="Unassembled WGS sequence"/>
</dbReference>
<protein>
    <recommendedName>
        <fullName evidence="5">KfrA N-terminal DNA-binding domain-containing protein</fullName>
    </recommendedName>
</protein>
<comment type="caution">
    <text evidence="3">The sequence shown here is derived from an EMBL/GenBank/DDBJ whole genome shotgun (WGS) entry which is preliminary data.</text>
</comment>
<gene>
    <name evidence="3" type="ORF">QO012_001733</name>
</gene>
<feature type="coiled-coil region" evidence="1">
    <location>
        <begin position="100"/>
        <end position="134"/>
    </location>
</feature>
<keyword evidence="1" id="KW-0175">Coiled coil</keyword>
<accession>A0ABU0HZG0</accession>
<feature type="region of interest" description="Disordered" evidence="2">
    <location>
        <begin position="1"/>
        <end position="22"/>
    </location>
</feature>
<proteinExistence type="predicted"/>
<reference evidence="3 4" key="1">
    <citation type="submission" date="2023-07" db="EMBL/GenBank/DDBJ databases">
        <title>Genomic Encyclopedia of Type Strains, Phase IV (KMG-IV): sequencing the most valuable type-strain genomes for metagenomic binning, comparative biology and taxonomic classification.</title>
        <authorList>
            <person name="Goeker M."/>
        </authorList>
    </citation>
    <scope>NUCLEOTIDE SEQUENCE [LARGE SCALE GENOMIC DNA]</scope>
    <source>
        <strain evidence="3 4">DSM 19013</strain>
    </source>
</reference>
<sequence>MKKLQRDLADEIDAREPAPPAALPKTTISALLRGIGPSIDEAPLAGPLAVSLAAPPAPPTAAGRREEWSSLIDRIRESARYVRDVEAEARSRDEQMDDLVRRVSADMAEAEARVREAEARLAEVEVRAVEQIRAAEARAALAERRARETEEWLVRIQETIQTEFSGTAGLDR</sequence>
<evidence type="ECO:0000256" key="2">
    <source>
        <dbReference type="SAM" id="MobiDB-lite"/>
    </source>
</evidence>
<evidence type="ECO:0000313" key="3">
    <source>
        <dbReference type="EMBL" id="MDQ0447237.1"/>
    </source>
</evidence>
<evidence type="ECO:0008006" key="5">
    <source>
        <dbReference type="Google" id="ProtNLM"/>
    </source>
</evidence>
<keyword evidence="4" id="KW-1185">Reference proteome</keyword>
<name>A0ABU0HZG0_9HYPH</name>